<proteinExistence type="predicted"/>
<gene>
    <name evidence="7" type="ORF">GETHED_06480</name>
</gene>
<keyword evidence="3 5" id="KW-1133">Transmembrane helix</keyword>
<feature type="transmembrane region" description="Helical" evidence="5">
    <location>
        <begin position="51"/>
        <end position="75"/>
    </location>
</feature>
<evidence type="ECO:0000256" key="3">
    <source>
        <dbReference type="ARBA" id="ARBA00022989"/>
    </source>
</evidence>
<evidence type="ECO:0000313" key="7">
    <source>
        <dbReference type="EMBL" id="GLH66284.1"/>
    </source>
</evidence>
<feature type="transmembrane region" description="Helical" evidence="5">
    <location>
        <begin position="278"/>
        <end position="311"/>
    </location>
</feature>
<keyword evidence="8" id="KW-1185">Reference proteome</keyword>
<feature type="transmembrane region" description="Helical" evidence="5">
    <location>
        <begin position="20"/>
        <end position="39"/>
    </location>
</feature>
<comment type="caution">
    <text evidence="7">The sequence shown here is derived from an EMBL/GenBank/DDBJ whole genome shotgun (WGS) entry which is preliminary data.</text>
</comment>
<evidence type="ECO:0000313" key="8">
    <source>
        <dbReference type="Proteomes" id="UP001165044"/>
    </source>
</evidence>
<keyword evidence="4 5" id="KW-0472">Membrane</keyword>
<evidence type="ECO:0000256" key="2">
    <source>
        <dbReference type="ARBA" id="ARBA00022692"/>
    </source>
</evidence>
<organism evidence="7 8">
    <name type="scientific">Geothrix edaphica</name>
    <dbReference type="NCBI Taxonomy" id="2927976"/>
    <lineage>
        <taxon>Bacteria</taxon>
        <taxon>Pseudomonadati</taxon>
        <taxon>Acidobacteriota</taxon>
        <taxon>Holophagae</taxon>
        <taxon>Holophagales</taxon>
        <taxon>Holophagaceae</taxon>
        <taxon>Geothrix</taxon>
    </lineage>
</organism>
<name>A0ABQ5PW18_9BACT</name>
<evidence type="ECO:0000256" key="4">
    <source>
        <dbReference type="ARBA" id="ARBA00023136"/>
    </source>
</evidence>
<feature type="transmembrane region" description="Helical" evidence="5">
    <location>
        <begin position="467"/>
        <end position="484"/>
    </location>
</feature>
<comment type="subcellular location">
    <subcellularLocation>
        <location evidence="1">Membrane</location>
        <topology evidence="1">Multi-pass membrane protein</topology>
    </subcellularLocation>
</comment>
<feature type="transmembrane region" description="Helical" evidence="5">
    <location>
        <begin position="323"/>
        <end position="341"/>
    </location>
</feature>
<dbReference type="Pfam" id="PF04932">
    <property type="entry name" value="Wzy_C"/>
    <property type="match status" value="1"/>
</dbReference>
<dbReference type="Proteomes" id="UP001165044">
    <property type="component" value="Unassembled WGS sequence"/>
</dbReference>
<feature type="transmembrane region" description="Helical" evidence="5">
    <location>
        <begin position="196"/>
        <end position="216"/>
    </location>
</feature>
<evidence type="ECO:0000256" key="5">
    <source>
        <dbReference type="SAM" id="Phobius"/>
    </source>
</evidence>
<dbReference type="InterPro" id="IPR007016">
    <property type="entry name" value="O-antigen_ligase-rel_domated"/>
</dbReference>
<accession>A0ABQ5PW18</accession>
<evidence type="ECO:0000259" key="6">
    <source>
        <dbReference type="Pfam" id="PF04932"/>
    </source>
</evidence>
<feature type="transmembrane region" description="Helical" evidence="5">
    <location>
        <begin position="443"/>
        <end position="461"/>
    </location>
</feature>
<protein>
    <recommendedName>
        <fullName evidence="6">O-antigen ligase-related domain-containing protein</fullName>
    </recommendedName>
</protein>
<feature type="transmembrane region" description="Helical" evidence="5">
    <location>
        <begin position="110"/>
        <end position="132"/>
    </location>
</feature>
<feature type="transmembrane region" description="Helical" evidence="5">
    <location>
        <begin position="253"/>
        <end position="272"/>
    </location>
</feature>
<sequence>MSPQDLPLLSTDGAAEGNRSALILPFVLGMGINLVSLLVGEPYRMAELGLAVALVATLAWSARPLTWIVFTAVLAANPANTSTPVALNLFCAAVYFALARRSGVGRLPRLAQVALFLAVLSLVISILASLWLDPATATIHTTDVSQPRPWGTTWAGGASMEMLTSQGVSVANYLLGPFLFIPLICSRIREDHDPDLLLKGLVLGFLVPTLLMFLLARTLGKPTFDANALREGMLNVSTFRLGQLDIQMIRTQVGIVLAALICASFAVAVAQVGRGVRLAAAACLALSGYFLLVTGSVGSSLAALAGIVLILLLGKRRFSVRRYALVLVAGGGLLVGAWAVLPEGVQRYAVTRYEVRVGGGGPATATADRAWRWKKSFSYLMDNPSGVGWSLYVEPLGIYPHNDYLTYGIAFGVLCGLLYFLLPSGLLLSFVAFKPGAAESARFALSLAGAGAATVLLLNSLSDHMTANRWYFNVVWMMIWYAFFASRARPVAAETPEGPPPADSIQRSPLP</sequence>
<reference evidence="7" key="1">
    <citation type="journal article" date="2023" name="Antonie Van Leeuwenhoek">
        <title>Mesoterricola silvestris gen. nov., sp. nov., Mesoterricola sediminis sp. nov., Geothrix oryzae sp. nov., Geothrix edaphica sp. nov., Geothrix rubra sp. nov., and Geothrix limicola sp. nov., six novel members of Acidobacteriota isolated from soils.</title>
        <authorList>
            <person name="Itoh H."/>
            <person name="Sugisawa Y."/>
            <person name="Mise K."/>
            <person name="Xu Z."/>
            <person name="Kuniyasu M."/>
            <person name="Ushijima N."/>
            <person name="Kawano K."/>
            <person name="Kobayashi E."/>
            <person name="Shiratori Y."/>
            <person name="Masuda Y."/>
            <person name="Senoo K."/>
        </authorList>
    </citation>
    <scope>NUCLEOTIDE SEQUENCE</scope>
    <source>
        <strain evidence="7">Red802</strain>
    </source>
</reference>
<keyword evidence="2 5" id="KW-0812">Transmembrane</keyword>
<feature type="transmembrane region" description="Helical" evidence="5">
    <location>
        <begin position="404"/>
        <end position="431"/>
    </location>
</feature>
<feature type="domain" description="O-antigen ligase-related" evidence="6">
    <location>
        <begin position="283"/>
        <end position="420"/>
    </location>
</feature>
<dbReference type="EMBL" id="BSDC01000001">
    <property type="protein sequence ID" value="GLH66284.1"/>
    <property type="molecule type" value="Genomic_DNA"/>
</dbReference>
<dbReference type="RefSeq" id="WP_285606361.1">
    <property type="nucleotide sequence ID" value="NZ_BSDC01000001.1"/>
</dbReference>
<feature type="transmembrane region" description="Helical" evidence="5">
    <location>
        <begin position="81"/>
        <end position="98"/>
    </location>
</feature>
<evidence type="ECO:0000256" key="1">
    <source>
        <dbReference type="ARBA" id="ARBA00004141"/>
    </source>
</evidence>